<name>A0A397SGX1_9GLOM</name>
<dbReference type="InterPro" id="IPR008183">
    <property type="entry name" value="Aldose_1/G6P_1-epimerase"/>
</dbReference>
<dbReference type="EC" id="5.1.3.15" evidence="3 5"/>
<comment type="function">
    <text evidence="5">Catalyzes the interconversion between the alpha and beta anomers from at least three hexose 6-phosphate sugars (Glc6P, Gal6P, and Man6P).</text>
</comment>
<dbReference type="OrthoDB" id="1659429at2759"/>
<dbReference type="SUPFAM" id="SSF74650">
    <property type="entry name" value="Galactose mutarotase-like"/>
    <property type="match status" value="1"/>
</dbReference>
<evidence type="ECO:0000313" key="9">
    <source>
        <dbReference type="Proteomes" id="UP000265703"/>
    </source>
</evidence>
<dbReference type="AlphaFoldDB" id="A0A397SGX1"/>
<evidence type="ECO:0000256" key="4">
    <source>
        <dbReference type="ARBA" id="ARBA00023235"/>
    </source>
</evidence>
<dbReference type="STRING" id="658196.A0A397SGX1"/>
<reference evidence="8 9" key="1">
    <citation type="submission" date="2018-06" db="EMBL/GenBank/DDBJ databases">
        <title>Comparative genomics reveals the genomic features of Rhizophagus irregularis, R. cerebriforme, R. diaphanum and Gigaspora rosea, and their symbiotic lifestyle signature.</title>
        <authorList>
            <person name="Morin E."/>
            <person name="San Clemente H."/>
            <person name="Chen E.C.H."/>
            <person name="De La Providencia I."/>
            <person name="Hainaut M."/>
            <person name="Kuo A."/>
            <person name="Kohler A."/>
            <person name="Murat C."/>
            <person name="Tang N."/>
            <person name="Roy S."/>
            <person name="Loubradou J."/>
            <person name="Henrissat B."/>
            <person name="Grigoriev I.V."/>
            <person name="Corradi N."/>
            <person name="Roux C."/>
            <person name="Martin F.M."/>
        </authorList>
    </citation>
    <scope>NUCLEOTIDE SEQUENCE [LARGE SCALE GENOMIC DNA]</scope>
    <source>
        <strain evidence="8 9">DAOM 227022</strain>
    </source>
</reference>
<keyword evidence="4 5" id="KW-0413">Isomerase</keyword>
<evidence type="ECO:0000256" key="5">
    <source>
        <dbReference type="PIRNR" id="PIRNR016020"/>
    </source>
</evidence>
<comment type="catalytic activity">
    <reaction evidence="1">
        <text>alpha-D-glucose 6-phosphate = beta-D-glucose 6-phosphate</text>
        <dbReference type="Rhea" id="RHEA:16249"/>
        <dbReference type="ChEBI" id="CHEBI:58225"/>
        <dbReference type="ChEBI" id="CHEBI:58247"/>
        <dbReference type="EC" id="5.1.3.15"/>
    </reaction>
</comment>
<dbReference type="GO" id="GO:0047938">
    <property type="term" value="F:glucose-6-phosphate 1-epimerase activity"/>
    <property type="evidence" value="ECO:0007669"/>
    <property type="project" value="UniProtKB-UniRule"/>
</dbReference>
<comment type="similarity">
    <text evidence="2 5">Belongs to the glucose-6-phosphate 1-epimerase family.</text>
</comment>
<dbReference type="PIRSF" id="PIRSF016020">
    <property type="entry name" value="PHexose_mutarotase"/>
    <property type="match status" value="1"/>
</dbReference>
<dbReference type="InterPro" id="IPR025532">
    <property type="entry name" value="G6P_1-epimerase"/>
</dbReference>
<feature type="binding site" evidence="7">
    <location>
        <position position="80"/>
    </location>
    <ligand>
        <name>substrate</name>
    </ligand>
</feature>
<dbReference type="GO" id="GO:0030246">
    <property type="term" value="F:carbohydrate binding"/>
    <property type="evidence" value="ECO:0007669"/>
    <property type="project" value="UniProtKB-UniRule"/>
</dbReference>
<proteinExistence type="inferred from homology"/>
<accession>A0A397SGX1</accession>
<gene>
    <name evidence="8" type="ORF">C1645_727682</name>
</gene>
<evidence type="ECO:0000256" key="1">
    <source>
        <dbReference type="ARBA" id="ARBA00001096"/>
    </source>
</evidence>
<dbReference type="Gene3D" id="2.70.98.10">
    <property type="match status" value="1"/>
</dbReference>
<dbReference type="Pfam" id="PF01263">
    <property type="entry name" value="Aldose_epim"/>
    <property type="match status" value="1"/>
</dbReference>
<evidence type="ECO:0000313" key="8">
    <source>
        <dbReference type="EMBL" id="RIA85433.1"/>
    </source>
</evidence>
<feature type="active site" evidence="6">
    <location>
        <position position="159"/>
    </location>
</feature>
<keyword evidence="9" id="KW-1185">Reference proteome</keyword>
<dbReference type="PANTHER" id="PTHR11122">
    <property type="entry name" value="APOSPORY-ASSOCIATED PROTEIN C-RELATED"/>
    <property type="match status" value="1"/>
</dbReference>
<feature type="binding site" evidence="7">
    <location>
        <position position="55"/>
    </location>
    <ligand>
        <name>substrate</name>
    </ligand>
</feature>
<comment type="caution">
    <text evidence="8">The sequence shown here is derived from an EMBL/GenBank/DDBJ whole genome shotgun (WGS) entry which is preliminary data.</text>
</comment>
<dbReference type="Proteomes" id="UP000265703">
    <property type="component" value="Unassembled WGS sequence"/>
</dbReference>
<evidence type="ECO:0000256" key="2">
    <source>
        <dbReference type="ARBA" id="ARBA00005866"/>
    </source>
</evidence>
<dbReference type="CDD" id="cd09020">
    <property type="entry name" value="D-hex-6-P-epi_like"/>
    <property type="match status" value="1"/>
</dbReference>
<protein>
    <recommendedName>
        <fullName evidence="3 5">Glucose-6-phosphate 1-epimerase</fullName>
        <ecNumber evidence="3 5">5.1.3.15</ecNumber>
    </recommendedName>
</protein>
<evidence type="ECO:0000256" key="3">
    <source>
        <dbReference type="ARBA" id="ARBA00012083"/>
    </source>
</evidence>
<dbReference type="PANTHER" id="PTHR11122:SF13">
    <property type="entry name" value="GLUCOSE-6-PHOSPHATE 1-EPIMERASE"/>
    <property type="match status" value="1"/>
</dbReference>
<dbReference type="InterPro" id="IPR011013">
    <property type="entry name" value="Gal_mutarotase_sf_dom"/>
</dbReference>
<evidence type="ECO:0000256" key="7">
    <source>
        <dbReference type="PIRSR" id="PIRSR016020-2"/>
    </source>
</evidence>
<feature type="active site" evidence="6">
    <location>
        <position position="265"/>
    </location>
</feature>
<feature type="binding site" evidence="7">
    <location>
        <position position="85"/>
    </location>
    <ligand>
        <name>substrate</name>
    </ligand>
</feature>
<dbReference type="InterPro" id="IPR014718">
    <property type="entry name" value="GH-type_carb-bd"/>
</dbReference>
<dbReference type="EMBL" id="QKYT01000427">
    <property type="protein sequence ID" value="RIA85433.1"/>
    <property type="molecule type" value="Genomic_DNA"/>
</dbReference>
<dbReference type="GO" id="GO:0005975">
    <property type="term" value="P:carbohydrate metabolic process"/>
    <property type="evidence" value="ECO:0007669"/>
    <property type="project" value="InterPro"/>
</dbReference>
<dbReference type="GO" id="GO:0005737">
    <property type="term" value="C:cytoplasm"/>
    <property type="evidence" value="ECO:0007669"/>
    <property type="project" value="TreeGrafter"/>
</dbReference>
<evidence type="ECO:0000256" key="6">
    <source>
        <dbReference type="PIRSR" id="PIRSR016020-1"/>
    </source>
</evidence>
<organism evidence="8 9">
    <name type="scientific">Glomus cerebriforme</name>
    <dbReference type="NCBI Taxonomy" id="658196"/>
    <lineage>
        <taxon>Eukaryota</taxon>
        <taxon>Fungi</taxon>
        <taxon>Fungi incertae sedis</taxon>
        <taxon>Mucoromycota</taxon>
        <taxon>Glomeromycotina</taxon>
        <taxon>Glomeromycetes</taxon>
        <taxon>Glomerales</taxon>
        <taxon>Glomeraceae</taxon>
        <taxon>Glomus</taxon>
    </lineage>
</organism>
<sequence>MPVEVQEDKVILKHALGSSAEVYFYGATLTSWKYHEKELLFLSKKSFLNGTKAIRGGIPLVFPQFGKASDSSVATAALPQHGFARISKFEWIGVSVDNESEVSVRFGLNDTQIPENVRKDWPKKFKLIFIVTLNDDTLRTNLIVKNEDKAPFDFQALLHTYYSVPDISKVSIEGFYNVSYVDKVNNFITNVDNDQSIKIDQETDRIYANVPTETIKINLGDESNEVFLLKRINLKDTVVWNPWIDKAKGMSDYDDDEYKQMVCVEPGNVSNYITLNPEESWEGGQIIQYKH</sequence>